<keyword evidence="4" id="KW-0472">Membrane</keyword>
<protein>
    <recommendedName>
        <fullName evidence="6">Long-chain-fatty-acid--CoA ligase</fullName>
        <ecNumber evidence="5">6.2.1.3</ecNumber>
    </recommendedName>
    <alternativeName>
        <fullName evidence="7">Long-chain acyl-CoA synthetase</fullName>
    </alternativeName>
</protein>
<dbReference type="Gene3D" id="3.30.300.30">
    <property type="match status" value="1"/>
</dbReference>
<evidence type="ECO:0000256" key="1">
    <source>
        <dbReference type="ARBA" id="ARBA00004170"/>
    </source>
</evidence>
<evidence type="ECO:0000256" key="7">
    <source>
        <dbReference type="ARBA" id="ARBA00042773"/>
    </source>
</evidence>
<dbReference type="EC" id="6.2.1.3" evidence="5"/>
<evidence type="ECO:0000313" key="10">
    <source>
        <dbReference type="EMBL" id="MEX4007163.1"/>
    </source>
</evidence>
<evidence type="ECO:0000256" key="5">
    <source>
        <dbReference type="ARBA" id="ARBA00026121"/>
    </source>
</evidence>
<dbReference type="InterPro" id="IPR045851">
    <property type="entry name" value="AMP-bd_C_sf"/>
</dbReference>
<comment type="caution">
    <text evidence="10">The sequence shown here is derived from an EMBL/GenBank/DDBJ whole genome shotgun (WGS) entry which is preliminary data.</text>
</comment>
<feature type="domain" description="AMP-dependent synthetase/ligase" evidence="8">
    <location>
        <begin position="32"/>
        <end position="409"/>
    </location>
</feature>
<evidence type="ECO:0000256" key="3">
    <source>
        <dbReference type="ARBA" id="ARBA00022598"/>
    </source>
</evidence>
<organism evidence="10 11">
    <name type="scientific">Neoaquamicrobium sediminum</name>
    <dbReference type="NCBI Taxonomy" id="1849104"/>
    <lineage>
        <taxon>Bacteria</taxon>
        <taxon>Pseudomonadati</taxon>
        <taxon>Pseudomonadota</taxon>
        <taxon>Alphaproteobacteria</taxon>
        <taxon>Hyphomicrobiales</taxon>
        <taxon>Phyllobacteriaceae</taxon>
        <taxon>Neoaquamicrobium</taxon>
    </lineage>
</organism>
<comment type="pathway">
    <text evidence="2">Lipid metabolism; fatty acid beta-oxidation.</text>
</comment>
<evidence type="ECO:0000256" key="2">
    <source>
        <dbReference type="ARBA" id="ARBA00005005"/>
    </source>
</evidence>
<dbReference type="CDD" id="cd05936">
    <property type="entry name" value="FC-FACS_FadD_like"/>
    <property type="match status" value="1"/>
</dbReference>
<evidence type="ECO:0000259" key="9">
    <source>
        <dbReference type="Pfam" id="PF13193"/>
    </source>
</evidence>
<dbReference type="PANTHER" id="PTHR43767">
    <property type="entry name" value="LONG-CHAIN-FATTY-ACID--COA LIGASE"/>
    <property type="match status" value="1"/>
</dbReference>
<dbReference type="SUPFAM" id="SSF56801">
    <property type="entry name" value="Acetyl-CoA synthetase-like"/>
    <property type="match status" value="1"/>
</dbReference>
<dbReference type="Pfam" id="PF13193">
    <property type="entry name" value="AMP-binding_C"/>
    <property type="match status" value="1"/>
</dbReference>
<dbReference type="InterPro" id="IPR020845">
    <property type="entry name" value="AMP-binding_CS"/>
</dbReference>
<dbReference type="Pfam" id="PF00501">
    <property type="entry name" value="AMP-binding"/>
    <property type="match status" value="1"/>
</dbReference>
<comment type="subcellular location">
    <subcellularLocation>
        <location evidence="1">Membrane</location>
        <topology evidence="1">Peripheral membrane protein</topology>
    </subcellularLocation>
</comment>
<dbReference type="InterPro" id="IPR025110">
    <property type="entry name" value="AMP-bd_C"/>
</dbReference>
<reference evidence="10 11" key="1">
    <citation type="submission" date="2024-01" db="EMBL/GenBank/DDBJ databases">
        <title>New evidence supports the origin of RcGTA from prophage.</title>
        <authorList>
            <person name="Xu Y."/>
            <person name="Liu B."/>
            <person name="Chen F."/>
        </authorList>
    </citation>
    <scope>NUCLEOTIDE SEQUENCE [LARGE SCALE GENOMIC DNA]</scope>
    <source>
        <strain evidence="10 11">CBW1107-2</strain>
    </source>
</reference>
<dbReference type="EMBL" id="JAZHFV010000002">
    <property type="protein sequence ID" value="MEX4007163.1"/>
    <property type="molecule type" value="Genomic_DNA"/>
</dbReference>
<proteinExistence type="predicted"/>
<dbReference type="Gene3D" id="3.40.50.12780">
    <property type="entry name" value="N-terminal domain of ligase-like"/>
    <property type="match status" value="1"/>
</dbReference>
<dbReference type="PANTHER" id="PTHR43767:SF8">
    <property type="entry name" value="LONG-CHAIN-FATTY-ACID--COA LIGASE"/>
    <property type="match status" value="1"/>
</dbReference>
<feature type="domain" description="AMP-binding enzyme C-terminal" evidence="9">
    <location>
        <begin position="460"/>
        <end position="535"/>
    </location>
</feature>
<sequence>MNLAAAPWRSAYPPGLVPEVALAAFPVHEIVDRAAARWGSKAAFRFRDTVLGYDALATEVELCAAAFMRHGIARGSKVALLLPNTLYHPIAFFGALKAGAAVVHLSPLDSERVLAHKLADSGARLLVTTNIGNLGQRAEALLRDGAVDKIILGEDSAWGPPATPGEVISGAEIVTFADFVAGAQAERFPTVGLDDIALLQYTGGTTGMPKGAMLSHRNLSTAVSSYDLWFNGWNLSRPGQERVLLFLPLFHIYALVAVMLRTLNNGQELILHTRFDAETALAEIEAGATSFPGVPTMWIAIASVPGFEKRDFSSLRYCASGGAPLPVEIARRLRAATGHAILGGWGMTETSPAGTNIPINRPDKVATIGVPLPGVHLDIVALDDPTRVLSTGETGELRVFGPNVTAGYLNREDETRAAFSEGGLLTGDIGFMDEDGFFTIVDRKKDMILCGGYNVYPQMIEQAIYEHPDVEEVLVLGVPDGYRGETPKAFLKLKAGAPQLTIEALRTFLKSRLGPHELPTLVEIRDALPRTSVGKLSKLQLKQEEAARQEPAKVS</sequence>
<dbReference type="RefSeq" id="WP_368802369.1">
    <property type="nucleotide sequence ID" value="NZ_JAZHFV010000002.1"/>
</dbReference>
<evidence type="ECO:0000259" key="8">
    <source>
        <dbReference type="Pfam" id="PF00501"/>
    </source>
</evidence>
<dbReference type="Proteomes" id="UP001559025">
    <property type="component" value="Unassembled WGS sequence"/>
</dbReference>
<dbReference type="PROSITE" id="PS00455">
    <property type="entry name" value="AMP_BINDING"/>
    <property type="match status" value="1"/>
</dbReference>
<accession>A0ABV3WR80</accession>
<gene>
    <name evidence="10" type="ORF">V1479_07595</name>
</gene>
<keyword evidence="3" id="KW-0436">Ligase</keyword>
<evidence type="ECO:0000256" key="4">
    <source>
        <dbReference type="ARBA" id="ARBA00023136"/>
    </source>
</evidence>
<dbReference type="InterPro" id="IPR000873">
    <property type="entry name" value="AMP-dep_synth/lig_dom"/>
</dbReference>
<keyword evidence="11" id="KW-1185">Reference proteome</keyword>
<evidence type="ECO:0000256" key="6">
    <source>
        <dbReference type="ARBA" id="ARBA00039545"/>
    </source>
</evidence>
<evidence type="ECO:0000313" key="11">
    <source>
        <dbReference type="Proteomes" id="UP001559025"/>
    </source>
</evidence>
<dbReference type="InterPro" id="IPR050237">
    <property type="entry name" value="ATP-dep_AMP-bd_enzyme"/>
</dbReference>
<name>A0ABV3WR80_9HYPH</name>
<dbReference type="InterPro" id="IPR042099">
    <property type="entry name" value="ANL_N_sf"/>
</dbReference>